<sequence>MRPSPSKPAKPGFLRSLDGGRRQPPGRRLLSRVAAAVTWTAVAVAVTVDVDAAESDPWMDAGRGLVLTPLRNVEAMATGGTHTCARLSSGSLVCWGNNAAGQVGDGSGAPMQPLPARVRALGGFVTAFSAGADHTCAVMAGAAYCWGRNASGQLGNGSTFDQGEPVAVTGLGSGIATVSAGAFHSCALTSGGGVKCWGLNSDGQLGDNTLTLRPTPSNVASLSSGVSAITTGSYHSCAMTTGGGVKCWGRNDFGQLGDGTQTPRTSPVDVSGLSSGVRAISAGGLHTCAVLVAGGVRCWGYNQDGQLGDGSTTLRLTPVNVSGFSSGGRLIASGLFHTCAATSTGAVRCWGQNNAGQLGDTTTTMRTTPVNVEGLSSGVAVLASSHHHTCADRPDGQMRCWGGNGSGQLGDYTTTNRTVPVNVLQRDSIFEHGFEAP</sequence>
<keyword evidence="5" id="KW-1185">Reference proteome</keyword>
<accession>A0A4S3L0Q5</accession>
<dbReference type="PROSITE" id="PS50012">
    <property type="entry name" value="RCC1_3"/>
    <property type="match status" value="6"/>
</dbReference>
<name>A0A4S3L0Q5_9GAMM</name>
<dbReference type="Proteomes" id="UP000294599">
    <property type="component" value="Unassembled WGS sequence"/>
</dbReference>
<dbReference type="EMBL" id="SMAF01000005">
    <property type="protein sequence ID" value="TCS99669.1"/>
    <property type="molecule type" value="Genomic_DNA"/>
</dbReference>
<dbReference type="OrthoDB" id="238206at2"/>
<reference evidence="4 5" key="1">
    <citation type="submission" date="2019-03" db="EMBL/GenBank/DDBJ databases">
        <title>Genomic Encyclopedia of Type Strains, Phase IV (KMG-IV): sequencing the most valuable type-strain genomes for metagenomic binning, comparative biology and taxonomic classification.</title>
        <authorList>
            <person name="Goeker M."/>
        </authorList>
    </citation>
    <scope>NUCLEOTIDE SEQUENCE [LARGE SCALE GENOMIC DNA]</scope>
    <source>
        <strain evidence="4 5">DSM 21944</strain>
    </source>
</reference>
<dbReference type="PANTHER" id="PTHR22870:SF408">
    <property type="entry name" value="OS09G0560450 PROTEIN"/>
    <property type="match status" value="1"/>
</dbReference>
<dbReference type="InterPro" id="IPR051210">
    <property type="entry name" value="Ub_ligase/GEF_domain"/>
</dbReference>
<dbReference type="InterPro" id="IPR000408">
    <property type="entry name" value="Reg_chr_condens"/>
</dbReference>
<protein>
    <submittedName>
        <fullName evidence="4">Alpha-tubulin suppressor-like RCC1 family protein</fullName>
    </submittedName>
</protein>
<evidence type="ECO:0000313" key="5">
    <source>
        <dbReference type="Proteomes" id="UP000294599"/>
    </source>
</evidence>
<keyword evidence="1" id="KW-0677">Repeat</keyword>
<proteinExistence type="predicted"/>
<gene>
    <name evidence="4" type="ORF">EDC25_105102</name>
</gene>
<evidence type="ECO:0000256" key="2">
    <source>
        <dbReference type="SAM" id="MobiDB-lite"/>
    </source>
</evidence>
<dbReference type="Gene3D" id="2.130.10.30">
    <property type="entry name" value="Regulator of chromosome condensation 1/beta-lactamase-inhibitor protein II"/>
    <property type="match status" value="2"/>
</dbReference>
<dbReference type="InterPro" id="IPR009091">
    <property type="entry name" value="RCC1/BLIP-II"/>
</dbReference>
<evidence type="ECO:0000259" key="3">
    <source>
        <dbReference type="Pfam" id="PF25390"/>
    </source>
</evidence>
<feature type="region of interest" description="Disordered" evidence="2">
    <location>
        <begin position="1"/>
        <end position="25"/>
    </location>
</feature>
<evidence type="ECO:0000256" key="1">
    <source>
        <dbReference type="ARBA" id="ARBA00022737"/>
    </source>
</evidence>
<evidence type="ECO:0000313" key="4">
    <source>
        <dbReference type="EMBL" id="TCS99669.1"/>
    </source>
</evidence>
<dbReference type="SUPFAM" id="SSF50985">
    <property type="entry name" value="RCC1/BLIP-II"/>
    <property type="match status" value="2"/>
</dbReference>
<organism evidence="4 5">
    <name type="scientific">Pseudofulvimonas gallinarii</name>
    <dbReference type="NCBI Taxonomy" id="634155"/>
    <lineage>
        <taxon>Bacteria</taxon>
        <taxon>Pseudomonadati</taxon>
        <taxon>Pseudomonadota</taxon>
        <taxon>Gammaproteobacteria</taxon>
        <taxon>Lysobacterales</taxon>
        <taxon>Rhodanobacteraceae</taxon>
        <taxon>Pseudofulvimonas</taxon>
    </lineage>
</organism>
<dbReference type="PRINTS" id="PR00633">
    <property type="entry name" value="RCCNDNSATION"/>
</dbReference>
<comment type="caution">
    <text evidence="4">The sequence shown here is derived from an EMBL/GenBank/DDBJ whole genome shotgun (WGS) entry which is preliminary data.</text>
</comment>
<feature type="domain" description="RCC1-like" evidence="3">
    <location>
        <begin position="71"/>
        <end position="325"/>
    </location>
</feature>
<dbReference type="AlphaFoldDB" id="A0A4S3L0Q5"/>
<dbReference type="Pfam" id="PF13540">
    <property type="entry name" value="RCC1_2"/>
    <property type="match status" value="1"/>
</dbReference>
<dbReference type="PANTHER" id="PTHR22870">
    <property type="entry name" value="REGULATOR OF CHROMOSOME CONDENSATION"/>
    <property type="match status" value="1"/>
</dbReference>
<dbReference type="Pfam" id="PF25390">
    <property type="entry name" value="WD40_RLD"/>
    <property type="match status" value="1"/>
</dbReference>
<dbReference type="RefSeq" id="WP_132577280.1">
    <property type="nucleotide sequence ID" value="NZ_JBHLWF010000028.1"/>
</dbReference>
<dbReference type="InterPro" id="IPR058923">
    <property type="entry name" value="RCC1-like_dom"/>
</dbReference>